<dbReference type="NCBIfam" id="NF038301">
    <property type="entry name" value="EPS_HpsA"/>
    <property type="match status" value="1"/>
</dbReference>
<accession>A0ABV0J4Y4</accession>
<dbReference type="InterPro" id="IPR049774">
    <property type="entry name" value="EPS_HpsA-like"/>
</dbReference>
<organism evidence="3 4">
    <name type="scientific">Trichocoleus desertorum GB2-A4</name>
    <dbReference type="NCBI Taxonomy" id="2933944"/>
    <lineage>
        <taxon>Bacteria</taxon>
        <taxon>Bacillati</taxon>
        <taxon>Cyanobacteriota</taxon>
        <taxon>Cyanophyceae</taxon>
        <taxon>Leptolyngbyales</taxon>
        <taxon>Trichocoleusaceae</taxon>
        <taxon>Trichocoleus</taxon>
    </lineage>
</organism>
<evidence type="ECO:0000313" key="3">
    <source>
        <dbReference type="EMBL" id="MEP0816842.1"/>
    </source>
</evidence>
<evidence type="ECO:0000313" key="4">
    <source>
        <dbReference type="Proteomes" id="UP001464891"/>
    </source>
</evidence>
<feature type="transmembrane region" description="Helical" evidence="2">
    <location>
        <begin position="34"/>
        <end position="55"/>
    </location>
</feature>
<comment type="caution">
    <text evidence="3">The sequence shown here is derived from an EMBL/GenBank/DDBJ whole genome shotgun (WGS) entry which is preliminary data.</text>
</comment>
<protein>
    <submittedName>
        <fullName evidence="3">Hormogonium polysaccharide biosynthesis protein HpsA</fullName>
    </submittedName>
</protein>
<dbReference type="RefSeq" id="WP_190438983.1">
    <property type="nucleotide sequence ID" value="NZ_JAMPKM010000003.1"/>
</dbReference>
<name>A0ABV0J4Y4_9CYAN</name>
<evidence type="ECO:0000256" key="1">
    <source>
        <dbReference type="SAM" id="MobiDB-lite"/>
    </source>
</evidence>
<evidence type="ECO:0000256" key="2">
    <source>
        <dbReference type="SAM" id="Phobius"/>
    </source>
</evidence>
<keyword evidence="4" id="KW-1185">Reference proteome</keyword>
<keyword evidence="2" id="KW-1133">Transmembrane helix</keyword>
<dbReference type="Proteomes" id="UP001464891">
    <property type="component" value="Unassembled WGS sequence"/>
</dbReference>
<feature type="region of interest" description="Disordered" evidence="1">
    <location>
        <begin position="188"/>
        <end position="208"/>
    </location>
</feature>
<keyword evidence="2" id="KW-0812">Transmembrane</keyword>
<gene>
    <name evidence="3" type="primary">hpsA</name>
    <name evidence="3" type="ORF">NC998_07010</name>
</gene>
<proteinExistence type="predicted"/>
<dbReference type="EMBL" id="JAMPKM010000003">
    <property type="protein sequence ID" value="MEP0816842.1"/>
    <property type="molecule type" value="Genomic_DNA"/>
</dbReference>
<keyword evidence="2" id="KW-0472">Membrane</keyword>
<sequence>MPTRKPATHNKLTNWLLRSLLVVGQRSRLTNSGFVLPTVVMVSLVVVLLTTALIVRSLDRTKNASNARVNQAALNAAAPALDRARAKLDALFEDPNLPRATPADRRLRDVMDDSKYTFPDEVRLKLVADANNNNTIGENANRTAGGYTLENDETSRQGWKFPVDTDSNGRYDAYTFYSIAWRLPPRRPDGTFTRGRSPLEARTPPMSVNNIGGQCATAAGTSASLVGNSGWYASNGKIVKSFSVYAATVPIASGDPVLTNNRYEANNKNKGISVLEVQQDRSRVPLNNNAVLYEDDLDITPGPEFKLNGRVFTNSNLFTTGANVTLFQVSSQNSCYYTEDNSRIEVGGNVGKGPLTGNTVTGDNVGIHLFNKPGVRPREDVFQNTDQSTTNNPREVAYNSRAYTLRIDFLVRAAQLRAATTDPQEVIADTARRLREDPGLGVEARRRSLERYFRNRTRRIPYSEVPFGQEATLAVGTTYTTASVFTGRDNPLRPPDEWALPANLTTGASFNNLTLATAKPEATDPEASRTDLEEARLGDRMLIGNGLPATWFNGLKFVGEGVEQLVRKAGGTPEKWTARNTIDRTRSTRVDELSDLGDTGRNGFWEQSAAQRPEDKLQAVGGLRVVTGAGIYAPTPATTFLPAPPDSNLTDDPAAPAPPIATYNDPNTPLTQESYRVVWPDSMPMSRADDPITPIDESILSGHLKMRATAVYHYDISPYNPDAPTNYQTPVACVSSYYDPTNAITARNRTDLGLPDVSGGIDTTVVADGVIDRLYNGDAPGAPLTTLTGARSNNGVSYIPITTSANIAVGSGANAAGLFLPEDSNVAVAGNWRQKLNYQANLVFPNGRFVNEPLRNALKNLDAPGGKPLSLADQSAIDSSLCGLDIASNSLTPSEARIPHGAIKEAAFLDARQVKAIEGRSFAVTTGSSAGNVRTYTVSNLSDVSDTAVLTARIRVGDVVTVQGFAGGANETLLNVVKGTVTAVTPNVGNPGGTIQVTALAPATVSATTSSKAGITELLTTRSDLAIEDRQPLEVRTTVIDLNRIRRQPIAGGLFSAALGMQGEYVLPNSGIIYATRDDATPDLSEPLPTTAGLTDEQRQATQQLLSPVDYRLDPARRPSGIMLVNGSRLNRTDDNTYRAEEKGLILATNLPVYVQADTLRGTTAALKGFNLHDREEFTQQLATRANWTADYFYNTRATLDREFACRPGTPGLNCGTGDFWRPASVISDAVSLLSDSFALGYRADGDYDLRNNNQDNWATVKKRRQNGFFDNNFVTSRAFTDADYRGNPDTPPTTYRPSSYFNNFVTPIQRRVNTHEYLMEMCVKVPVSSCGPTDWWVRPPKTNTPADLGLKATPAAATGAPLSIGTNVLDTVHAAGTTSQPAIPEFRQYARRIAFARNIYGALEFTPMISGPKSEATAIPIGISTAGAIARFPYTTYASAPPRTQENTLWFAGVKNVNTAANVGYGQPGYAPNRTYATNQPLYYLPPDKGGEKLILPDTPEIPTVPSLNGPGTTDPSDFTVCVKNSGESNKYQVTGLSGTCATPDLTKIEAARDALAGLTPSLGTLTGNTQTLTASRDVNVYTLPNGNPTINGGQTITLEGNSDSIFVFQGGAAVNFGRDGDPGVTLILNGVSPNNVFWISNGSVTFADAVGTPHTLAGNFLGKTDVKVGANTKIFGGRLLGFVNNSQSIPASASITAVTADGQPLVTPVLQTQVTTGGPTDTNDLSSITNNNVVSNNTRWQQRATTNNFNLVIAAGDSPARVANIADTTNSWIEGGGGLHNFPRFLENWTRVKARIAGSFIQIKRSAYATAPFQPVVVSTAAGFVESSDPQTATGVSLFGADYRQAYRTDNGEIGSTSWGKHPYYEPPTREWGFDVALLTQLPDLFAQRFTAPTGTRDEFFRQVDRSDAWVQTLLCAAQPQDLSNAQARQSGVAPTGTQFVPALQTNNPYRPACTATNADYNR</sequence>
<reference evidence="3 4" key="1">
    <citation type="submission" date="2022-04" db="EMBL/GenBank/DDBJ databases">
        <title>Positive selection, recombination, and allopatry shape intraspecific diversity of widespread and dominant cyanobacteria.</title>
        <authorList>
            <person name="Wei J."/>
            <person name="Shu W."/>
            <person name="Hu C."/>
        </authorList>
    </citation>
    <scope>NUCLEOTIDE SEQUENCE [LARGE SCALE GENOMIC DNA]</scope>
    <source>
        <strain evidence="3 4">GB2-A4</strain>
    </source>
</reference>